<dbReference type="EMBL" id="RFFH01000014">
    <property type="protein sequence ID" value="RMI29537.1"/>
    <property type="molecule type" value="Genomic_DNA"/>
</dbReference>
<keyword evidence="2" id="KW-1185">Reference proteome</keyword>
<dbReference type="Proteomes" id="UP000279275">
    <property type="component" value="Unassembled WGS sequence"/>
</dbReference>
<proteinExistence type="predicted"/>
<evidence type="ECO:0000313" key="2">
    <source>
        <dbReference type="Proteomes" id="UP000279275"/>
    </source>
</evidence>
<organism evidence="1 2">
    <name type="scientific">Nocardia stercoris</name>
    <dbReference type="NCBI Taxonomy" id="2483361"/>
    <lineage>
        <taxon>Bacteria</taxon>
        <taxon>Bacillati</taxon>
        <taxon>Actinomycetota</taxon>
        <taxon>Actinomycetes</taxon>
        <taxon>Mycobacteriales</taxon>
        <taxon>Nocardiaceae</taxon>
        <taxon>Nocardia</taxon>
    </lineage>
</organism>
<dbReference type="RefSeq" id="WP_122190771.1">
    <property type="nucleotide sequence ID" value="NZ_RFFH01000014.1"/>
</dbReference>
<sequence>MWGWLKKAASVTVSFALPAATSFILPPLGGMVGGALGTYLADGIEGKGWNPGDNWKDIALGGAMGGLGGGGAAKLFGKTLGEGSLLSKFAPKVFGKTPWGKAAAAQADKDLAAAAAKVTPNQLSKALGNLTKDEVKQAEKEAAATAGKSSGKAYDKALKDAKEAIAKQNAAKARVAAAAAKNAANAKPWYKNTFDWSTGKALGAGGLTAAANMGQPDLPVPVRLVARPDNKYPYKPDEIEVA</sequence>
<evidence type="ECO:0000313" key="1">
    <source>
        <dbReference type="EMBL" id="RMI29537.1"/>
    </source>
</evidence>
<reference evidence="1 2" key="1">
    <citation type="submission" date="2018-10" db="EMBL/GenBank/DDBJ databases">
        <title>Isolation from cow dung.</title>
        <authorList>
            <person name="Ling L."/>
        </authorList>
    </citation>
    <scope>NUCLEOTIDE SEQUENCE [LARGE SCALE GENOMIC DNA]</scope>
    <source>
        <strain evidence="1 2">NEAU-LL90</strain>
    </source>
</reference>
<protein>
    <submittedName>
        <fullName evidence="1">Uncharacterized protein</fullName>
    </submittedName>
</protein>
<comment type="caution">
    <text evidence="1">The sequence shown here is derived from an EMBL/GenBank/DDBJ whole genome shotgun (WGS) entry which is preliminary data.</text>
</comment>
<name>A0A3M2KV78_9NOCA</name>
<accession>A0A3M2KV78</accession>
<gene>
    <name evidence="1" type="ORF">EBN03_26065</name>
</gene>
<dbReference type="AlphaFoldDB" id="A0A3M2KV78"/>